<keyword evidence="4" id="KW-1185">Reference proteome</keyword>
<dbReference type="RefSeq" id="WP_263126084.1">
    <property type="nucleotide sequence ID" value="NZ_CP106753.1"/>
</dbReference>
<evidence type="ECO:0000313" key="3">
    <source>
        <dbReference type="EMBL" id="UXY16699.1"/>
    </source>
</evidence>
<dbReference type="InterPro" id="IPR007684">
    <property type="entry name" value="Znf_Ogr/Delta"/>
</dbReference>
<feature type="domain" description="Zinc finger Ogr/Delta-type" evidence="2">
    <location>
        <begin position="16"/>
        <end position="47"/>
    </location>
</feature>
<feature type="region of interest" description="Disordered" evidence="1">
    <location>
        <begin position="74"/>
        <end position="93"/>
    </location>
</feature>
<evidence type="ECO:0000259" key="2">
    <source>
        <dbReference type="Pfam" id="PF04606"/>
    </source>
</evidence>
<organism evidence="3 4">
    <name type="scientific">Chitiniphilus purpureus</name>
    <dbReference type="NCBI Taxonomy" id="2981137"/>
    <lineage>
        <taxon>Bacteria</taxon>
        <taxon>Pseudomonadati</taxon>
        <taxon>Pseudomonadota</taxon>
        <taxon>Betaproteobacteria</taxon>
        <taxon>Neisseriales</taxon>
        <taxon>Chitinibacteraceae</taxon>
        <taxon>Chitiniphilus</taxon>
    </lineage>
</organism>
<dbReference type="Pfam" id="PF04606">
    <property type="entry name" value="Ogr_Delta"/>
    <property type="match status" value="1"/>
</dbReference>
<reference evidence="3" key="1">
    <citation type="submission" date="2022-10" db="EMBL/GenBank/DDBJ databases">
        <title>Chitiniphilus purpureus sp. nov., a novel chitin-degrading bacterium isolated from crawfish pond sediment.</title>
        <authorList>
            <person name="Li K."/>
        </authorList>
    </citation>
    <scope>NUCLEOTIDE SEQUENCE</scope>
    <source>
        <strain evidence="3">CD1</strain>
    </source>
</reference>
<dbReference type="EMBL" id="CP106753">
    <property type="protein sequence ID" value="UXY16699.1"/>
    <property type="molecule type" value="Genomic_DNA"/>
</dbReference>
<sequence>MTATNAKDTGNTQFLCPKCGGPTVTRSSYYVSPTAKKATNQCKSCGSRLNIDCQVTDFLEASFTPNRAVFMHAERQGAANDDGQQGLSFSPSS</sequence>
<feature type="compositionally biased region" description="Polar residues" evidence="1">
    <location>
        <begin position="82"/>
        <end position="93"/>
    </location>
</feature>
<protein>
    <submittedName>
        <fullName evidence="3">Ogr/Delta-like zinc finger family protein</fullName>
    </submittedName>
</protein>
<proteinExistence type="predicted"/>
<dbReference type="Proteomes" id="UP001061302">
    <property type="component" value="Chromosome"/>
</dbReference>
<evidence type="ECO:0000256" key="1">
    <source>
        <dbReference type="SAM" id="MobiDB-lite"/>
    </source>
</evidence>
<accession>A0ABY6DQS1</accession>
<name>A0ABY6DQS1_9NEIS</name>
<evidence type="ECO:0000313" key="4">
    <source>
        <dbReference type="Proteomes" id="UP001061302"/>
    </source>
</evidence>
<gene>
    <name evidence="3" type="ORF">N8I74_06670</name>
</gene>